<accession>Z9JXD9</accession>
<dbReference type="Proteomes" id="UP000023067">
    <property type="component" value="Unassembled WGS sequence"/>
</dbReference>
<dbReference type="PATRIC" id="fig|396014.3.peg.895"/>
<dbReference type="EMBL" id="JDYK01000003">
    <property type="protein sequence ID" value="EWS82466.1"/>
    <property type="molecule type" value="Genomic_DNA"/>
</dbReference>
<reference evidence="1 2" key="1">
    <citation type="submission" date="2014-02" db="EMBL/GenBank/DDBJ databases">
        <title>Genome sequence of Brachybacterium phenoliresistens strain W13A50.</title>
        <authorList>
            <person name="Wang X."/>
        </authorList>
    </citation>
    <scope>NUCLEOTIDE SEQUENCE [LARGE SCALE GENOMIC DNA]</scope>
    <source>
        <strain evidence="1 2">W13A50</strain>
    </source>
</reference>
<dbReference type="HOGENOM" id="CLU_619195_0_0_11"/>
<keyword evidence="2" id="KW-1185">Reference proteome</keyword>
<dbReference type="Gene3D" id="2.130.10.10">
    <property type="entry name" value="YVTN repeat-like/Quinoprotein amine dehydrogenase"/>
    <property type="match status" value="1"/>
</dbReference>
<dbReference type="eggNOG" id="ENOG5033YSZ">
    <property type="taxonomic scope" value="Bacteria"/>
</dbReference>
<name>Z9JXD9_9MICO</name>
<evidence type="ECO:0000313" key="2">
    <source>
        <dbReference type="Proteomes" id="UP000023067"/>
    </source>
</evidence>
<organism evidence="1 2">
    <name type="scientific">Brachybacterium phenoliresistens</name>
    <dbReference type="NCBI Taxonomy" id="396014"/>
    <lineage>
        <taxon>Bacteria</taxon>
        <taxon>Bacillati</taxon>
        <taxon>Actinomycetota</taxon>
        <taxon>Actinomycetes</taxon>
        <taxon>Micrococcales</taxon>
        <taxon>Dermabacteraceae</taxon>
        <taxon>Brachybacterium</taxon>
    </lineage>
</organism>
<protein>
    <submittedName>
        <fullName evidence="1">Uncharacterized protein</fullName>
    </submittedName>
</protein>
<dbReference type="AlphaFoldDB" id="Z9JXD9"/>
<comment type="caution">
    <text evidence="1">The sequence shown here is derived from an EMBL/GenBank/DDBJ whole genome shotgun (WGS) entry which is preliminary data.</text>
</comment>
<dbReference type="InterPro" id="IPR015943">
    <property type="entry name" value="WD40/YVTN_repeat-like_dom_sf"/>
</dbReference>
<dbReference type="STRING" id="396014.BF93_11945"/>
<gene>
    <name evidence="1" type="ORF">BF93_11945</name>
</gene>
<proteinExistence type="predicted"/>
<evidence type="ECO:0000313" key="1">
    <source>
        <dbReference type="EMBL" id="EWS82466.1"/>
    </source>
</evidence>
<sequence>MVGAFFVFRAATGPSAEGTVLLHQEHPVQLGPDGWVAVEQDAGGWFWDRDTEVVMRSLVTGAETNLGRDPQVAYILPSGGYLSGLGGTTIRTPSGEEVASIDPETIGEGVEGLEELQAGFPELAAVSDEVVAVLVCYAPEAELLTSDAAGGHAVMAGFRLSDGRRVWARDTGAGCTGREMYCPPVSELGAVEHVVTYADDQATVTRVDDGTVAATWEDTPKDSVVVQDGLALHRIGNSVVEAVDLATGEVLAATECPDVGLMSPGPVPNLSPEAMLAIECGEQEVRLYDRDAREFTPVPAPPLGEDRTIPDGESRAHDRYILQRTGETVTITDALSGSEIGSFAAPEEMAVQTNAPRGRVMLMYLVTDEDDVQYRMIAADLRTAQPLLTDSRKMGLTWQVDPTGFAMVSSGDFYRTGGRYSSEEEYRVESWVVGVEAATGAG</sequence>